<dbReference type="Gene3D" id="1.10.30.50">
    <property type="match status" value="1"/>
</dbReference>
<evidence type="ECO:0008006" key="2">
    <source>
        <dbReference type="Google" id="ProtNLM"/>
    </source>
</evidence>
<accession>A0AAU7VW50</accession>
<gene>
    <name evidence="1" type="ORF">ABS642_00920</name>
</gene>
<dbReference type="EMBL" id="CP158357">
    <property type="protein sequence ID" value="XBX78683.1"/>
    <property type="molecule type" value="Genomic_DNA"/>
</dbReference>
<dbReference type="AlphaFoldDB" id="A0AAU7VW50"/>
<protein>
    <recommendedName>
        <fullName evidence="2">HNH endonuclease</fullName>
    </recommendedName>
</protein>
<evidence type="ECO:0000313" key="1">
    <source>
        <dbReference type="EMBL" id="XBX78683.1"/>
    </source>
</evidence>
<proteinExistence type="predicted"/>
<name>A0AAU7VW50_9MICO</name>
<sequence length="125" mass="13382">MTVTVATKKAVIERDGGFCLLALPGCSGEAQTTDHRANRGAGGSTVLDDAANLIAACTLCNGAKADAGSLVLMDLEERGLWVRKDSTNAKTLRRSRETPVEYLDGELFYLVSATERRHVTEGRPT</sequence>
<dbReference type="CDD" id="cd00085">
    <property type="entry name" value="HNHc"/>
    <property type="match status" value="1"/>
</dbReference>
<reference evidence="1" key="1">
    <citation type="submission" date="2024-06" db="EMBL/GenBank/DDBJ databases">
        <title>Draft genome sequence of Microbacterium sp. strain A8/3-1, isolated from Oxytropis tragacanthoides Fisch. ex DC. Root nodules in the Altai region of Russia.</title>
        <authorList>
            <person name="Sazanova A."/>
            <person name="Guro P."/>
            <person name="Kuznetsova I."/>
            <person name="Belimov A."/>
            <person name="Safronova V."/>
        </authorList>
    </citation>
    <scope>NUCLEOTIDE SEQUENCE</scope>
    <source>
        <strain evidence="1">A8/3-1</strain>
    </source>
</reference>
<dbReference type="RefSeq" id="WP_350351909.1">
    <property type="nucleotide sequence ID" value="NZ_CP158357.1"/>
</dbReference>
<dbReference type="InterPro" id="IPR003615">
    <property type="entry name" value="HNH_nuc"/>
</dbReference>
<organism evidence="1">
    <name type="scientific">Microbacterium sp. A8/3-1</name>
    <dbReference type="NCBI Taxonomy" id="3160749"/>
    <lineage>
        <taxon>Bacteria</taxon>
        <taxon>Bacillati</taxon>
        <taxon>Actinomycetota</taxon>
        <taxon>Actinomycetes</taxon>
        <taxon>Micrococcales</taxon>
        <taxon>Microbacteriaceae</taxon>
        <taxon>Microbacterium</taxon>
    </lineage>
</organism>